<dbReference type="Proteomes" id="UP000004994">
    <property type="component" value="Chromosome 1"/>
</dbReference>
<evidence type="ECO:0000313" key="2">
    <source>
        <dbReference type="Proteomes" id="UP000004994"/>
    </source>
</evidence>
<dbReference type="HOGENOM" id="CLU_2946116_0_0_1"/>
<dbReference type="PaxDb" id="4081-Solyc01g020430.1.1"/>
<proteinExistence type="predicted"/>
<dbReference type="PhylomeDB" id="K4AV24"/>
<keyword evidence="2" id="KW-1185">Reference proteome</keyword>
<dbReference type="EnsemblPlants" id="Solyc01g020430.1.1">
    <property type="protein sequence ID" value="Solyc01g020430.1.1"/>
    <property type="gene ID" value="Solyc01g020430.1"/>
</dbReference>
<dbReference type="InterPro" id="IPR036873">
    <property type="entry name" value="Rhodanese-like_dom_sf"/>
</dbReference>
<accession>K4AV24</accession>
<reference evidence="1" key="2">
    <citation type="submission" date="2015-06" db="UniProtKB">
        <authorList>
            <consortium name="EnsemblPlants"/>
        </authorList>
    </citation>
    <scope>IDENTIFICATION</scope>
    <source>
        <strain evidence="1">cv. Heinz 1706</strain>
    </source>
</reference>
<dbReference type="STRING" id="4081.K4AV24"/>
<name>K4AV24_SOLLC</name>
<dbReference type="InParanoid" id="K4AV24"/>
<protein>
    <submittedName>
        <fullName evidence="1">Uncharacterized protein</fullName>
    </submittedName>
</protein>
<dbReference type="AlphaFoldDB" id="K4AV24"/>
<dbReference type="Gramene" id="Solyc01g020430.1.1">
    <property type="protein sequence ID" value="Solyc01g020430.1.1"/>
    <property type="gene ID" value="Solyc01g020430.1"/>
</dbReference>
<dbReference type="Gene3D" id="3.40.250.10">
    <property type="entry name" value="Rhodanese-like domain"/>
    <property type="match status" value="1"/>
</dbReference>
<organism evidence="1">
    <name type="scientific">Solanum lycopersicum</name>
    <name type="common">Tomato</name>
    <name type="synonym">Lycopersicon esculentum</name>
    <dbReference type="NCBI Taxonomy" id="4081"/>
    <lineage>
        <taxon>Eukaryota</taxon>
        <taxon>Viridiplantae</taxon>
        <taxon>Streptophyta</taxon>
        <taxon>Embryophyta</taxon>
        <taxon>Tracheophyta</taxon>
        <taxon>Spermatophyta</taxon>
        <taxon>Magnoliopsida</taxon>
        <taxon>eudicotyledons</taxon>
        <taxon>Gunneridae</taxon>
        <taxon>Pentapetalae</taxon>
        <taxon>asterids</taxon>
        <taxon>lamiids</taxon>
        <taxon>Solanales</taxon>
        <taxon>Solanaceae</taxon>
        <taxon>Solanoideae</taxon>
        <taxon>Solaneae</taxon>
        <taxon>Solanum</taxon>
        <taxon>Solanum subgen. Lycopersicon</taxon>
    </lineage>
</organism>
<evidence type="ECO:0000313" key="1">
    <source>
        <dbReference type="EnsemblPlants" id="Solyc01g020430.1.1"/>
    </source>
</evidence>
<sequence length="60" mass="6689">MSINEPVVSLDWLCANIRDPELKSSEDAFADSISALAIKNKKTIGLYDGEGNFCVARVWW</sequence>
<reference evidence="1" key="1">
    <citation type="journal article" date="2012" name="Nature">
        <title>The tomato genome sequence provides insights into fleshy fruit evolution.</title>
        <authorList>
            <consortium name="Tomato Genome Consortium"/>
        </authorList>
    </citation>
    <scope>NUCLEOTIDE SEQUENCE [LARGE SCALE GENOMIC DNA]</scope>
    <source>
        <strain evidence="1">cv. Heinz 1706</strain>
    </source>
</reference>